<dbReference type="EMBL" id="BGPR01065279">
    <property type="protein sequence ID" value="GBO40100.1"/>
    <property type="molecule type" value="Genomic_DNA"/>
</dbReference>
<dbReference type="AlphaFoldDB" id="A0A4Y2WUG2"/>
<proteinExistence type="predicted"/>
<accession>A0A4Y2WUG2</accession>
<keyword evidence="2" id="KW-1185">Reference proteome</keyword>
<name>A0A4Y2WUG2_ARAVE</name>
<comment type="caution">
    <text evidence="1">The sequence shown here is derived from an EMBL/GenBank/DDBJ whole genome shotgun (WGS) entry which is preliminary data.</text>
</comment>
<evidence type="ECO:0000313" key="2">
    <source>
        <dbReference type="Proteomes" id="UP000499080"/>
    </source>
</evidence>
<evidence type="ECO:0000313" key="1">
    <source>
        <dbReference type="EMBL" id="GBO40100.1"/>
    </source>
</evidence>
<reference evidence="1 2" key="1">
    <citation type="journal article" date="2019" name="Sci. Rep.">
        <title>Orb-weaving spider Araneus ventricosus genome elucidates the spidroin gene catalogue.</title>
        <authorList>
            <person name="Kono N."/>
            <person name="Nakamura H."/>
            <person name="Ohtoshi R."/>
            <person name="Moran D.A.P."/>
            <person name="Shinohara A."/>
            <person name="Yoshida Y."/>
            <person name="Fujiwara M."/>
            <person name="Mori M."/>
            <person name="Tomita M."/>
            <person name="Arakawa K."/>
        </authorList>
    </citation>
    <scope>NUCLEOTIDE SEQUENCE [LARGE SCALE GENOMIC DNA]</scope>
</reference>
<sequence>AGHHLKPLIAIEDGGEKFILCPGCFLPLLRHFTRLQVFAMCHGLSWVKSFIAGHVLFLLCRVNAFGLENRLKRRGNQAEAQSYGFVEHFSSHSASKWYLVLFSQFVLR</sequence>
<gene>
    <name evidence="1" type="ORF">AVEN_47140_1</name>
</gene>
<protein>
    <submittedName>
        <fullName evidence="1">Uncharacterized protein</fullName>
    </submittedName>
</protein>
<dbReference type="Proteomes" id="UP000499080">
    <property type="component" value="Unassembled WGS sequence"/>
</dbReference>
<organism evidence="1 2">
    <name type="scientific">Araneus ventricosus</name>
    <name type="common">Orbweaver spider</name>
    <name type="synonym">Epeira ventricosa</name>
    <dbReference type="NCBI Taxonomy" id="182803"/>
    <lineage>
        <taxon>Eukaryota</taxon>
        <taxon>Metazoa</taxon>
        <taxon>Ecdysozoa</taxon>
        <taxon>Arthropoda</taxon>
        <taxon>Chelicerata</taxon>
        <taxon>Arachnida</taxon>
        <taxon>Araneae</taxon>
        <taxon>Araneomorphae</taxon>
        <taxon>Entelegynae</taxon>
        <taxon>Araneoidea</taxon>
        <taxon>Araneidae</taxon>
        <taxon>Araneus</taxon>
    </lineage>
</organism>
<feature type="non-terminal residue" evidence="1">
    <location>
        <position position="1"/>
    </location>
</feature>